<dbReference type="InterPro" id="IPR003703">
    <property type="entry name" value="Acyl_CoA_thio"/>
</dbReference>
<dbReference type="CDD" id="cd03445">
    <property type="entry name" value="Thioesterase_II_repeat2"/>
    <property type="match status" value="1"/>
</dbReference>
<proteinExistence type="inferred from homology"/>
<comment type="subunit">
    <text evidence="2">Homotetramer.</text>
</comment>
<dbReference type="Pfam" id="PF02551">
    <property type="entry name" value="Acyl_CoA_thio"/>
    <property type="match status" value="1"/>
</dbReference>
<evidence type="ECO:0000256" key="2">
    <source>
        <dbReference type="ARBA" id="ARBA00011881"/>
    </source>
</evidence>
<keyword evidence="12" id="KW-1185">Reference proteome</keyword>
<evidence type="ECO:0000256" key="8">
    <source>
        <dbReference type="ARBA" id="ARBA00079653"/>
    </source>
</evidence>
<evidence type="ECO:0000256" key="7">
    <source>
        <dbReference type="ARBA" id="ARBA00071120"/>
    </source>
</evidence>
<dbReference type="CDD" id="cd03444">
    <property type="entry name" value="Thioesterase_II_repeat1"/>
    <property type="match status" value="1"/>
</dbReference>
<evidence type="ECO:0000313" key="12">
    <source>
        <dbReference type="Proteomes" id="UP000275348"/>
    </source>
</evidence>
<organism evidence="11 12">
    <name type="scientific">Faecalibacter macacae</name>
    <dbReference type="NCBI Taxonomy" id="1859289"/>
    <lineage>
        <taxon>Bacteria</taxon>
        <taxon>Pseudomonadati</taxon>
        <taxon>Bacteroidota</taxon>
        <taxon>Flavobacteriia</taxon>
        <taxon>Flavobacteriales</taxon>
        <taxon>Weeksellaceae</taxon>
        <taxon>Faecalibacter</taxon>
    </lineage>
</organism>
<gene>
    <name evidence="11" type="ORF">EAH69_09560</name>
</gene>
<dbReference type="SUPFAM" id="SSF54637">
    <property type="entry name" value="Thioesterase/thiol ester dehydrase-isomerase"/>
    <property type="match status" value="2"/>
</dbReference>
<dbReference type="PANTHER" id="PTHR11066:SF34">
    <property type="entry name" value="ACYL-COENZYME A THIOESTERASE 8"/>
    <property type="match status" value="1"/>
</dbReference>
<comment type="caution">
    <text evidence="11">The sequence shown here is derived from an EMBL/GenBank/DDBJ whole genome shotgun (WGS) entry which is preliminary data.</text>
</comment>
<dbReference type="GO" id="GO:0009062">
    <property type="term" value="P:fatty acid catabolic process"/>
    <property type="evidence" value="ECO:0007669"/>
    <property type="project" value="TreeGrafter"/>
</dbReference>
<evidence type="ECO:0000256" key="6">
    <source>
        <dbReference type="ARBA" id="ARBA00050943"/>
    </source>
</evidence>
<dbReference type="InterPro" id="IPR029069">
    <property type="entry name" value="HotDog_dom_sf"/>
</dbReference>
<keyword evidence="4" id="KW-0443">Lipid metabolism</keyword>
<evidence type="ECO:0000259" key="9">
    <source>
        <dbReference type="Pfam" id="PF02551"/>
    </source>
</evidence>
<dbReference type="EMBL" id="RDOJ01000012">
    <property type="protein sequence ID" value="RLZ08756.1"/>
    <property type="molecule type" value="Genomic_DNA"/>
</dbReference>
<evidence type="ECO:0000259" key="10">
    <source>
        <dbReference type="Pfam" id="PF13622"/>
    </source>
</evidence>
<comment type="similarity">
    <text evidence="1">Belongs to the C/M/P thioester hydrolase family.</text>
</comment>
<dbReference type="GO" id="GO:0006637">
    <property type="term" value="P:acyl-CoA metabolic process"/>
    <property type="evidence" value="ECO:0007669"/>
    <property type="project" value="InterPro"/>
</dbReference>
<dbReference type="InterPro" id="IPR025652">
    <property type="entry name" value="TesB_C"/>
</dbReference>
<dbReference type="Proteomes" id="UP000275348">
    <property type="component" value="Unassembled WGS sequence"/>
</dbReference>
<dbReference type="PANTHER" id="PTHR11066">
    <property type="entry name" value="ACYL-COA THIOESTERASE"/>
    <property type="match status" value="1"/>
</dbReference>
<name>A0A3L9M9W8_9FLAO</name>
<dbReference type="GO" id="GO:0047617">
    <property type="term" value="F:fatty acyl-CoA hydrolase activity"/>
    <property type="evidence" value="ECO:0007669"/>
    <property type="project" value="UniProtKB-EC"/>
</dbReference>
<keyword evidence="3" id="KW-0378">Hydrolase</keyword>
<accession>A0A3L9M9W8</accession>
<dbReference type="OrthoDB" id="9781019at2"/>
<dbReference type="RefSeq" id="WP_121934975.1">
    <property type="nucleotide sequence ID" value="NZ_RDOJ01000012.1"/>
</dbReference>
<evidence type="ECO:0000256" key="1">
    <source>
        <dbReference type="ARBA" id="ARBA00006538"/>
    </source>
</evidence>
<evidence type="ECO:0000313" key="11">
    <source>
        <dbReference type="EMBL" id="RLZ08756.1"/>
    </source>
</evidence>
<comment type="catalytic activity">
    <reaction evidence="6">
        <text>a fatty acyl-CoA + H2O = a fatty acid + CoA + H(+)</text>
        <dbReference type="Rhea" id="RHEA:16781"/>
        <dbReference type="ChEBI" id="CHEBI:15377"/>
        <dbReference type="ChEBI" id="CHEBI:15378"/>
        <dbReference type="ChEBI" id="CHEBI:28868"/>
        <dbReference type="ChEBI" id="CHEBI:57287"/>
        <dbReference type="ChEBI" id="CHEBI:77636"/>
        <dbReference type="EC" id="3.1.2.20"/>
    </reaction>
    <physiologicalReaction direction="left-to-right" evidence="6">
        <dbReference type="Rhea" id="RHEA:16782"/>
    </physiologicalReaction>
</comment>
<dbReference type="FunFam" id="2.40.160.210:FF:000001">
    <property type="entry name" value="Acyl-CoA thioesterase II"/>
    <property type="match status" value="1"/>
</dbReference>
<dbReference type="EC" id="3.1.2.20" evidence="5"/>
<dbReference type="AlphaFoldDB" id="A0A3L9M9W8"/>
<evidence type="ECO:0000256" key="3">
    <source>
        <dbReference type="ARBA" id="ARBA00022801"/>
    </source>
</evidence>
<feature type="domain" description="Acyl-CoA thioesterase-like N-terminal HotDog" evidence="10">
    <location>
        <begin position="29"/>
        <end position="108"/>
    </location>
</feature>
<dbReference type="Pfam" id="PF13622">
    <property type="entry name" value="4HBT_3"/>
    <property type="match status" value="1"/>
</dbReference>
<feature type="domain" description="Acyl-CoA thioesterase 2 C-terminal" evidence="9">
    <location>
        <begin position="152"/>
        <end position="281"/>
    </location>
</feature>
<dbReference type="Gene3D" id="2.40.160.210">
    <property type="entry name" value="Acyl-CoA thioesterase, double hotdog domain"/>
    <property type="match status" value="1"/>
</dbReference>
<evidence type="ECO:0000256" key="5">
    <source>
        <dbReference type="ARBA" id="ARBA00038894"/>
    </source>
</evidence>
<sequence length="287" mass="32333">MNTTTELINLITLKKIGENLFEGRSSYMGSPNVFGGQVVSQALYAAYQTVPEDRFCHSLHSYFILPGNLEIPIEYEVTILRDGGSFTTRSVTAKQEGKAIFMMACSFQIEQDGYEHQIDMPIVKSPEELVSWTDILEQFGTLLPKAIHNFIAAERPLEFKPTVIQNPFEKVDYEPISNTWIKFNEADMDLSIPTIQQLLAYCSDYNVLATSLLPHASKAHFGNTQVASLDHSIWFHRNTDLKDWILINVESPSASNTRGFNKGSIFNRSGKLICSITQEGLMRPKQA</sequence>
<dbReference type="InterPro" id="IPR049449">
    <property type="entry name" value="TesB_ACOT8-like_N"/>
</dbReference>
<dbReference type="InterPro" id="IPR042171">
    <property type="entry name" value="Acyl-CoA_hotdog"/>
</dbReference>
<reference evidence="11 12" key="1">
    <citation type="submission" date="2018-10" db="EMBL/GenBank/DDBJ databases">
        <authorList>
            <person name="Chen X."/>
        </authorList>
    </citation>
    <scope>NUCLEOTIDE SEQUENCE [LARGE SCALE GENOMIC DNA]</scope>
    <source>
        <strain evidence="11 12">YIM 102668</strain>
    </source>
</reference>
<evidence type="ECO:0000256" key="4">
    <source>
        <dbReference type="ARBA" id="ARBA00023098"/>
    </source>
</evidence>
<protein>
    <recommendedName>
        <fullName evidence="7">Acyl-CoA thioesterase 2</fullName>
        <ecNumber evidence="5">3.1.2.20</ecNumber>
    </recommendedName>
    <alternativeName>
        <fullName evidence="8">Thioesterase II</fullName>
    </alternativeName>
</protein>